<evidence type="ECO:0000313" key="4">
    <source>
        <dbReference type="Proteomes" id="UP000798808"/>
    </source>
</evidence>
<gene>
    <name evidence="3" type="ORF">E1163_15700</name>
</gene>
<comment type="caution">
    <text evidence="3">The sequence shown here is derived from an EMBL/GenBank/DDBJ whole genome shotgun (WGS) entry which is preliminary data.</text>
</comment>
<name>A0ABW9RQF4_9BACT</name>
<dbReference type="CDD" id="cd01299">
    <property type="entry name" value="Met_dep_hydrolase_A"/>
    <property type="match status" value="1"/>
</dbReference>
<dbReference type="InterPro" id="IPR051781">
    <property type="entry name" value="Metallo-dep_Hydrolase"/>
</dbReference>
<dbReference type="Gene3D" id="3.20.20.140">
    <property type="entry name" value="Metal-dependent hydrolases"/>
    <property type="match status" value="1"/>
</dbReference>
<sequence length="428" mass="46090">MQKIFLISCLLFFTGIAINLHAQKTFIHCGQLIDGKNDKVMKEMTIVVEGDKIVKVEKGYTQAAENEKVIDLKSKTVLPGLMDMHVHIEGETSRDNYIKRFTLNEADIAFNSTVYANRTLMAGFTTVRDLGGSGVNTALRNAINAGKVIGPRIFSAGKSIATTGGHADPTNGYRHDLMGDPGPKEGVINGEDEARKAVRQRYKNGADVIKITATGGVLSVAKDGSGPQFKMDELKAIVETAKEYGMITAAHAHGAEGMKRAVEAGITSIEHGTMMTPEVMDLMKQKGTYYVPTISAGKFVAEQAKIEGYYPAVVVPKALAIGPQIQKTFAEAYKRGVKIAFGTDAGVFPHGENGKEFGYMVEAGMSPMEAIKSATSVAAKMLNAEDLGTIEEGKKADIVAVNDNPLENIHTMENVTFVMKGGEVYKSE</sequence>
<keyword evidence="4" id="KW-1185">Reference proteome</keyword>
<dbReference type="Proteomes" id="UP000798808">
    <property type="component" value="Unassembled WGS sequence"/>
</dbReference>
<dbReference type="PANTHER" id="PTHR43135:SF3">
    <property type="entry name" value="ALPHA-D-RIBOSE 1-METHYLPHOSPHONATE 5-TRIPHOSPHATE DIPHOSPHATASE"/>
    <property type="match status" value="1"/>
</dbReference>
<evidence type="ECO:0000313" key="3">
    <source>
        <dbReference type="EMBL" id="MTI26402.1"/>
    </source>
</evidence>
<dbReference type="Pfam" id="PF01979">
    <property type="entry name" value="Amidohydro_1"/>
    <property type="match status" value="1"/>
</dbReference>
<proteinExistence type="predicted"/>
<dbReference type="SUPFAM" id="SSF51556">
    <property type="entry name" value="Metallo-dependent hydrolases"/>
    <property type="match status" value="1"/>
</dbReference>
<reference evidence="3 4" key="1">
    <citation type="submission" date="2019-02" db="EMBL/GenBank/DDBJ databases">
        <authorList>
            <person name="Goldberg S.R."/>
            <person name="Haltli B.A."/>
            <person name="Correa H."/>
            <person name="Russell K.G."/>
        </authorList>
    </citation>
    <scope>NUCLEOTIDE SEQUENCE [LARGE SCALE GENOMIC DNA]</scope>
    <source>
        <strain evidence="3 4">JCM 16186</strain>
    </source>
</reference>
<feature type="chain" id="PRO_5046010257" evidence="1">
    <location>
        <begin position="23"/>
        <end position="428"/>
    </location>
</feature>
<feature type="domain" description="Amidohydrolase-related" evidence="2">
    <location>
        <begin position="76"/>
        <end position="424"/>
    </location>
</feature>
<organism evidence="3 4">
    <name type="scientific">Fulvivirga kasyanovii</name>
    <dbReference type="NCBI Taxonomy" id="396812"/>
    <lineage>
        <taxon>Bacteria</taxon>
        <taxon>Pseudomonadati</taxon>
        <taxon>Bacteroidota</taxon>
        <taxon>Cytophagia</taxon>
        <taxon>Cytophagales</taxon>
        <taxon>Fulvivirgaceae</taxon>
        <taxon>Fulvivirga</taxon>
    </lineage>
</organism>
<dbReference type="Gene3D" id="2.30.40.10">
    <property type="entry name" value="Urease, subunit C, domain 1"/>
    <property type="match status" value="1"/>
</dbReference>
<accession>A0ABW9RQF4</accession>
<evidence type="ECO:0000259" key="2">
    <source>
        <dbReference type="Pfam" id="PF01979"/>
    </source>
</evidence>
<dbReference type="InterPro" id="IPR032466">
    <property type="entry name" value="Metal_Hydrolase"/>
</dbReference>
<dbReference type="EMBL" id="SMLW01000579">
    <property type="protein sequence ID" value="MTI26402.1"/>
    <property type="molecule type" value="Genomic_DNA"/>
</dbReference>
<keyword evidence="1" id="KW-0732">Signal</keyword>
<dbReference type="RefSeq" id="WP_155173416.1">
    <property type="nucleotide sequence ID" value="NZ_BAAAFL010000068.1"/>
</dbReference>
<dbReference type="InterPro" id="IPR006680">
    <property type="entry name" value="Amidohydro-rel"/>
</dbReference>
<dbReference type="SUPFAM" id="SSF51338">
    <property type="entry name" value="Composite domain of metallo-dependent hydrolases"/>
    <property type="match status" value="1"/>
</dbReference>
<dbReference type="InterPro" id="IPR057744">
    <property type="entry name" value="OTAase-like"/>
</dbReference>
<evidence type="ECO:0000256" key="1">
    <source>
        <dbReference type="SAM" id="SignalP"/>
    </source>
</evidence>
<feature type="signal peptide" evidence="1">
    <location>
        <begin position="1"/>
        <end position="22"/>
    </location>
</feature>
<dbReference type="InterPro" id="IPR011059">
    <property type="entry name" value="Metal-dep_hydrolase_composite"/>
</dbReference>
<dbReference type="PANTHER" id="PTHR43135">
    <property type="entry name" value="ALPHA-D-RIBOSE 1-METHYLPHOSPHONATE 5-TRIPHOSPHATE DIPHOSPHATASE"/>
    <property type="match status" value="1"/>
</dbReference>
<protein>
    <submittedName>
        <fullName evidence="3">Amidohydrolase family protein</fullName>
    </submittedName>
</protein>